<reference evidence="2 3" key="1">
    <citation type="submission" date="2016-02" db="EMBL/GenBank/DDBJ databases">
        <title>Genome analysis of coral dinoflagellate symbionts highlights evolutionary adaptations to a symbiotic lifestyle.</title>
        <authorList>
            <person name="Aranda M."/>
            <person name="Li Y."/>
            <person name="Liew Y.J."/>
            <person name="Baumgarten S."/>
            <person name="Simakov O."/>
            <person name="Wilson M."/>
            <person name="Piel J."/>
            <person name="Ashoor H."/>
            <person name="Bougouffa S."/>
            <person name="Bajic V.B."/>
            <person name="Ryu T."/>
            <person name="Ravasi T."/>
            <person name="Bayer T."/>
            <person name="Micklem G."/>
            <person name="Kim H."/>
            <person name="Bhak J."/>
            <person name="Lajeunesse T.C."/>
            <person name="Voolstra C.R."/>
        </authorList>
    </citation>
    <scope>NUCLEOTIDE SEQUENCE [LARGE SCALE GENOMIC DNA]</scope>
    <source>
        <strain evidence="2 3">CCMP2467</strain>
    </source>
</reference>
<proteinExistence type="predicted"/>
<keyword evidence="3" id="KW-1185">Reference proteome</keyword>
<feature type="region of interest" description="Disordered" evidence="1">
    <location>
        <begin position="313"/>
        <end position="360"/>
    </location>
</feature>
<accession>A0A1Q9BT36</accession>
<dbReference type="EMBL" id="LSRX01004675">
    <property type="protein sequence ID" value="OLP73836.1"/>
    <property type="molecule type" value="Genomic_DNA"/>
</dbReference>
<feature type="non-terminal residue" evidence="2">
    <location>
        <position position="1"/>
    </location>
</feature>
<organism evidence="2 3">
    <name type="scientific">Symbiodinium microadriaticum</name>
    <name type="common">Dinoflagellate</name>
    <name type="synonym">Zooxanthella microadriatica</name>
    <dbReference type="NCBI Taxonomy" id="2951"/>
    <lineage>
        <taxon>Eukaryota</taxon>
        <taxon>Sar</taxon>
        <taxon>Alveolata</taxon>
        <taxon>Dinophyceae</taxon>
        <taxon>Suessiales</taxon>
        <taxon>Symbiodiniaceae</taxon>
        <taxon>Symbiodinium</taxon>
    </lineage>
</organism>
<evidence type="ECO:0000313" key="2">
    <source>
        <dbReference type="EMBL" id="OLP73836.1"/>
    </source>
</evidence>
<name>A0A1Q9BT36_SYMMI</name>
<feature type="compositionally biased region" description="Acidic residues" evidence="1">
    <location>
        <begin position="258"/>
        <end position="288"/>
    </location>
</feature>
<feature type="region of interest" description="Disordered" evidence="1">
    <location>
        <begin position="249"/>
        <end position="297"/>
    </location>
</feature>
<evidence type="ECO:0000313" key="3">
    <source>
        <dbReference type="Proteomes" id="UP000186817"/>
    </source>
</evidence>
<gene>
    <name evidence="2" type="ORF">AK812_SmicGene46794</name>
</gene>
<comment type="caution">
    <text evidence="2">The sequence shown here is derived from an EMBL/GenBank/DDBJ whole genome shotgun (WGS) entry which is preliminary data.</text>
</comment>
<dbReference type="AlphaFoldDB" id="A0A1Q9BT36"/>
<protein>
    <submittedName>
        <fullName evidence="2">Uncharacterized protein</fullName>
    </submittedName>
</protein>
<dbReference type="OrthoDB" id="429292at2759"/>
<sequence length="425" mass="47391">VIGPKKTKSEASKKVKKWAPCLMCGRTPEEVTKNKEVWGQYTETGEPLGSACRVDKETVEEGWPGLPFEDASKLWHSKEQKSLAFRTEYSTARRIKKDTGILQKRFNPSSTVQTGKIRFRMVFHDIGFLTDAEFASVVGASSSSLKLKTHRGREQIEDRGESVQGVYVSLRDLPDGLLGWIRKVRSGFLVQVQAQDKRLTPAHQIRQGQGQVLFDHFSEVLLNSTETASRSKHRPSLPKIPSLIEQLNNQQEEKEAAEMAEQEGENDGQEGELGEEEENFMPDPCIEDELPKNDEQSVISSLRLRPDLLAGAASSLPGSFDQPVKAKQASSKARRKKNDILEDDDQASAEAEEAAQVDPSDVPQWMKDDEVLSQVVKKLGKIYKCFHHLNPSTAFEQRLALGHQLRGVARPAGHHVILTSALPAH</sequence>
<feature type="compositionally biased region" description="Acidic residues" evidence="1">
    <location>
        <begin position="341"/>
        <end position="355"/>
    </location>
</feature>
<evidence type="ECO:0000256" key="1">
    <source>
        <dbReference type="SAM" id="MobiDB-lite"/>
    </source>
</evidence>
<dbReference type="Proteomes" id="UP000186817">
    <property type="component" value="Unassembled WGS sequence"/>
</dbReference>